<proteinExistence type="predicted"/>
<dbReference type="EMBL" id="JAPCWZ010000006">
    <property type="protein sequence ID" value="KAK8859491.1"/>
    <property type="molecule type" value="Genomic_DNA"/>
</dbReference>
<feature type="region of interest" description="Disordered" evidence="1">
    <location>
        <begin position="392"/>
        <end position="439"/>
    </location>
</feature>
<sequence length="439" mass="48565">MGTKSPTTLKKRKKEEDVQPMGEEQPKKRGRPRKGNPEENAGTEGEMTLKLTEAEDRFQSSRVKGRKTMESLLLKYERMSEVKGKIIEFTTDDDRWRVVEDGGESEGGSGYWLDEREEDERGEYSDESDPEYDIFDDGTPSEMAWQDSGLDEEASRAFWLDTPKIPDSEFKSHPFPVFSSLGFGISPTPLGATGSPWSTQRGAHMSSLLSVIALYFEPTQVPQHELLQSVWKSFAAMFGTNMTQGHFPNTLNFPSSLPAVSTSLLPMPQNQLVRSGTDIGQSPFSYPQASPPLPHAVPSALVSTPPRTIVSSNLRGFPSSPLAAHSSPISTQNQLVPSARRQWSTLPRMTTPLKYRFVSSARGSPNVWNRSDLYTGSSPRRVPSSSTFVTFKDSRRLSQRPRRPGRGLLCLKKIEEGKAADPDGLEGEGSDDSDEVEGG</sequence>
<feature type="region of interest" description="Disordered" evidence="1">
    <location>
        <begin position="1"/>
        <end position="64"/>
    </location>
</feature>
<keyword evidence="3" id="KW-1185">Reference proteome</keyword>
<name>A0ABR2I947_9PEZI</name>
<gene>
    <name evidence="2" type="ORF">PGQ11_010225</name>
</gene>
<feature type="region of interest" description="Disordered" evidence="1">
    <location>
        <begin position="368"/>
        <end position="387"/>
    </location>
</feature>
<feature type="region of interest" description="Disordered" evidence="1">
    <location>
        <begin position="98"/>
        <end position="133"/>
    </location>
</feature>
<protein>
    <submittedName>
        <fullName evidence="2">Uncharacterized protein</fullName>
    </submittedName>
</protein>
<dbReference type="Proteomes" id="UP001390339">
    <property type="component" value="Unassembled WGS sequence"/>
</dbReference>
<evidence type="ECO:0000256" key="1">
    <source>
        <dbReference type="SAM" id="MobiDB-lite"/>
    </source>
</evidence>
<comment type="caution">
    <text evidence="2">The sequence shown here is derived from an EMBL/GenBank/DDBJ whole genome shotgun (WGS) entry which is preliminary data.</text>
</comment>
<evidence type="ECO:0000313" key="2">
    <source>
        <dbReference type="EMBL" id="KAK8859491.1"/>
    </source>
</evidence>
<feature type="compositionally biased region" description="Basic and acidic residues" evidence="1">
    <location>
        <begin position="412"/>
        <end position="421"/>
    </location>
</feature>
<feature type="compositionally biased region" description="Acidic residues" evidence="1">
    <location>
        <begin position="115"/>
        <end position="133"/>
    </location>
</feature>
<evidence type="ECO:0000313" key="3">
    <source>
        <dbReference type="Proteomes" id="UP001390339"/>
    </source>
</evidence>
<reference evidence="2 3" key="1">
    <citation type="journal article" date="2024" name="IMA Fungus">
        <title>Apiospora arundinis, a panoply of carbohydrate-active enzymes and secondary metabolites.</title>
        <authorList>
            <person name="Sorensen T."/>
            <person name="Petersen C."/>
            <person name="Muurmann A.T."/>
            <person name="Christiansen J.V."/>
            <person name="Brundto M.L."/>
            <person name="Overgaard C.K."/>
            <person name="Boysen A.T."/>
            <person name="Wollenberg R.D."/>
            <person name="Larsen T.O."/>
            <person name="Sorensen J.L."/>
            <person name="Nielsen K.L."/>
            <person name="Sondergaard T.E."/>
        </authorList>
    </citation>
    <scope>NUCLEOTIDE SEQUENCE [LARGE SCALE GENOMIC DNA]</scope>
    <source>
        <strain evidence="2 3">AAU 773</strain>
    </source>
</reference>
<organism evidence="2 3">
    <name type="scientific">Apiospora arundinis</name>
    <dbReference type="NCBI Taxonomy" id="335852"/>
    <lineage>
        <taxon>Eukaryota</taxon>
        <taxon>Fungi</taxon>
        <taxon>Dikarya</taxon>
        <taxon>Ascomycota</taxon>
        <taxon>Pezizomycotina</taxon>
        <taxon>Sordariomycetes</taxon>
        <taxon>Xylariomycetidae</taxon>
        <taxon>Amphisphaeriales</taxon>
        <taxon>Apiosporaceae</taxon>
        <taxon>Apiospora</taxon>
    </lineage>
</organism>
<feature type="compositionally biased region" description="Acidic residues" evidence="1">
    <location>
        <begin position="423"/>
        <end position="439"/>
    </location>
</feature>
<accession>A0ABR2I947</accession>